<reference evidence="1 2" key="1">
    <citation type="journal article" date="2019" name="Nat. Med.">
        <title>A library of human gut bacterial isolates paired with longitudinal multiomics data enables mechanistic microbiome research.</title>
        <authorList>
            <person name="Poyet M."/>
            <person name="Groussin M."/>
            <person name="Gibbons S.M."/>
            <person name="Avila-Pacheco J."/>
            <person name="Jiang X."/>
            <person name="Kearney S.M."/>
            <person name="Perrotta A.R."/>
            <person name="Berdy B."/>
            <person name="Zhao S."/>
            <person name="Lieberman T.D."/>
            <person name="Swanson P.K."/>
            <person name="Smith M."/>
            <person name="Roesemann S."/>
            <person name="Alexander J.E."/>
            <person name="Rich S.A."/>
            <person name="Livny J."/>
            <person name="Vlamakis H."/>
            <person name="Clish C."/>
            <person name="Bullock K."/>
            <person name="Deik A."/>
            <person name="Scott J."/>
            <person name="Pierce K.A."/>
            <person name="Xavier R.J."/>
            <person name="Alm E.J."/>
        </authorList>
    </citation>
    <scope>NUCLEOTIDE SEQUENCE [LARGE SCALE GENOMIC DNA]</scope>
    <source>
        <strain evidence="1 2">BIOML-A1</strain>
    </source>
</reference>
<gene>
    <name evidence="1" type="ORF">GMD30_03180</name>
</gene>
<organism evidence="1 2">
    <name type="scientific">Roseburia faecis</name>
    <dbReference type="NCBI Taxonomy" id="301302"/>
    <lineage>
        <taxon>Bacteria</taxon>
        <taxon>Bacillati</taxon>
        <taxon>Bacillota</taxon>
        <taxon>Clostridia</taxon>
        <taxon>Lachnospirales</taxon>
        <taxon>Lachnospiraceae</taxon>
        <taxon>Roseburia</taxon>
    </lineage>
</organism>
<accession>A0A844KJJ7</accession>
<dbReference type="AlphaFoldDB" id="A0A844KJJ7"/>
<dbReference type="RefSeq" id="WP_055068216.1">
    <property type="nucleotide sequence ID" value="NZ_CP184331.1"/>
</dbReference>
<name>A0A844KJJ7_9FIRM</name>
<comment type="caution">
    <text evidence="1">The sequence shown here is derived from an EMBL/GenBank/DDBJ whole genome shotgun (WGS) entry which is preliminary data.</text>
</comment>
<evidence type="ECO:0000313" key="1">
    <source>
        <dbReference type="EMBL" id="MTR80729.1"/>
    </source>
</evidence>
<evidence type="ECO:0000313" key="2">
    <source>
        <dbReference type="Proteomes" id="UP000446657"/>
    </source>
</evidence>
<dbReference type="Proteomes" id="UP000446657">
    <property type="component" value="Unassembled WGS sequence"/>
</dbReference>
<dbReference type="EMBL" id="WNAL01000004">
    <property type="protein sequence ID" value="MTR80729.1"/>
    <property type="molecule type" value="Genomic_DNA"/>
</dbReference>
<sequence length="44" mass="4652">MGTAIVLIILLVVVSLVIRSIIKDKKNGKSITCGGDCKNCHGCH</sequence>
<proteinExistence type="predicted"/>
<protein>
    <submittedName>
        <fullName evidence="1">FeoB-associated Cys-rich membrane protein</fullName>
    </submittedName>
</protein>
<dbReference type="Pfam" id="PF12669">
    <property type="entry name" value="FeoB_associated"/>
    <property type="match status" value="1"/>
</dbReference>